<organism evidence="1 2">
    <name type="scientific">Dipteronia dyeriana</name>
    <dbReference type="NCBI Taxonomy" id="168575"/>
    <lineage>
        <taxon>Eukaryota</taxon>
        <taxon>Viridiplantae</taxon>
        <taxon>Streptophyta</taxon>
        <taxon>Embryophyta</taxon>
        <taxon>Tracheophyta</taxon>
        <taxon>Spermatophyta</taxon>
        <taxon>Magnoliopsida</taxon>
        <taxon>eudicotyledons</taxon>
        <taxon>Gunneridae</taxon>
        <taxon>Pentapetalae</taxon>
        <taxon>rosids</taxon>
        <taxon>malvids</taxon>
        <taxon>Sapindales</taxon>
        <taxon>Sapindaceae</taxon>
        <taxon>Hippocastanoideae</taxon>
        <taxon>Acereae</taxon>
        <taxon>Dipteronia</taxon>
    </lineage>
</organism>
<dbReference type="AlphaFoldDB" id="A0AAD9WML2"/>
<reference evidence="1" key="1">
    <citation type="journal article" date="2023" name="Plant J.">
        <title>Genome sequences and population genomics provide insights into the demographic history, inbreeding, and mutation load of two 'living fossil' tree species of Dipteronia.</title>
        <authorList>
            <person name="Feng Y."/>
            <person name="Comes H.P."/>
            <person name="Chen J."/>
            <person name="Zhu S."/>
            <person name="Lu R."/>
            <person name="Zhang X."/>
            <person name="Li P."/>
            <person name="Qiu J."/>
            <person name="Olsen K.M."/>
            <person name="Qiu Y."/>
        </authorList>
    </citation>
    <scope>NUCLEOTIDE SEQUENCE</scope>
    <source>
        <strain evidence="1">KIB01</strain>
    </source>
</reference>
<dbReference type="Proteomes" id="UP001280121">
    <property type="component" value="Unassembled WGS sequence"/>
</dbReference>
<dbReference type="EMBL" id="JANJYI010000009">
    <property type="protein sequence ID" value="KAK2635478.1"/>
    <property type="molecule type" value="Genomic_DNA"/>
</dbReference>
<evidence type="ECO:0000313" key="2">
    <source>
        <dbReference type="Proteomes" id="UP001280121"/>
    </source>
</evidence>
<comment type="caution">
    <text evidence="1">The sequence shown here is derived from an EMBL/GenBank/DDBJ whole genome shotgun (WGS) entry which is preliminary data.</text>
</comment>
<evidence type="ECO:0000313" key="1">
    <source>
        <dbReference type="EMBL" id="KAK2635478.1"/>
    </source>
</evidence>
<name>A0AAD9WML2_9ROSI</name>
<gene>
    <name evidence="1" type="ORF">Ddye_030270</name>
</gene>
<accession>A0AAD9WML2</accession>
<keyword evidence="2" id="KW-1185">Reference proteome</keyword>
<protein>
    <recommendedName>
        <fullName evidence="3">Reverse transcriptase domain-containing protein</fullName>
    </recommendedName>
</protein>
<evidence type="ECO:0008006" key="3">
    <source>
        <dbReference type="Google" id="ProtNLM"/>
    </source>
</evidence>
<proteinExistence type="predicted"/>
<sequence length="131" mass="15071">MAELRKKLSGFCWNRGGPKITHLFCMDDSMVFTKAAERDVRTIKMILGCYVGASGQMVNFQKLAMCVSKRVPRRRTKFWASILRVRLVECHERYLGLPSLPGKNKRELSSSIKNRVWDKVKGWQSKLFSSG</sequence>